<proteinExistence type="predicted"/>
<dbReference type="EMBL" id="JARBHB010000005">
    <property type="protein sequence ID" value="KAJ8883099.1"/>
    <property type="molecule type" value="Genomic_DNA"/>
</dbReference>
<sequence length="146" mass="17220">MSSRELLTVLSFDEMRVDSRMCYDQREGRIMGLHSKDQVIIARVLASKWKRPICYEFEKNITKGKLLEVIKEVQESGFKVVATVRRKSKFVGKLTQIFTNKVSFTYPVDVTREVWRNNFLDYDIRLPCGSEVSKWQLQQILHDKEL</sequence>
<organism evidence="2 3">
    <name type="scientific">Dryococelus australis</name>
    <dbReference type="NCBI Taxonomy" id="614101"/>
    <lineage>
        <taxon>Eukaryota</taxon>
        <taxon>Metazoa</taxon>
        <taxon>Ecdysozoa</taxon>
        <taxon>Arthropoda</taxon>
        <taxon>Hexapoda</taxon>
        <taxon>Insecta</taxon>
        <taxon>Pterygota</taxon>
        <taxon>Neoptera</taxon>
        <taxon>Polyneoptera</taxon>
        <taxon>Phasmatodea</taxon>
        <taxon>Verophasmatodea</taxon>
        <taxon>Anareolatae</taxon>
        <taxon>Phasmatidae</taxon>
        <taxon>Eurycanthinae</taxon>
        <taxon>Dryococelus</taxon>
    </lineage>
</organism>
<dbReference type="InterPro" id="IPR048365">
    <property type="entry name" value="TNP-like_RNaseH_N"/>
</dbReference>
<feature type="domain" description="Transposable element P transposase-like RNase H" evidence="1">
    <location>
        <begin position="4"/>
        <end position="84"/>
    </location>
</feature>
<dbReference type="Proteomes" id="UP001159363">
    <property type="component" value="Chromosome 4"/>
</dbReference>
<evidence type="ECO:0000259" key="1">
    <source>
        <dbReference type="Pfam" id="PF21787"/>
    </source>
</evidence>
<reference evidence="2 3" key="1">
    <citation type="submission" date="2023-02" db="EMBL/GenBank/DDBJ databases">
        <title>LHISI_Scaffold_Assembly.</title>
        <authorList>
            <person name="Stuart O.P."/>
            <person name="Cleave R."/>
            <person name="Magrath M.J.L."/>
            <person name="Mikheyev A.S."/>
        </authorList>
    </citation>
    <scope>NUCLEOTIDE SEQUENCE [LARGE SCALE GENOMIC DNA]</scope>
    <source>
        <strain evidence="2">Daus_M_001</strain>
        <tissue evidence="2">Leg muscle</tissue>
    </source>
</reference>
<protein>
    <recommendedName>
        <fullName evidence="1">Transposable element P transposase-like RNase H domain-containing protein</fullName>
    </recommendedName>
</protein>
<evidence type="ECO:0000313" key="2">
    <source>
        <dbReference type="EMBL" id="KAJ8883099.1"/>
    </source>
</evidence>
<accession>A0ABQ9HFQ4</accession>
<name>A0ABQ9HFQ4_9NEOP</name>
<evidence type="ECO:0000313" key="3">
    <source>
        <dbReference type="Proteomes" id="UP001159363"/>
    </source>
</evidence>
<gene>
    <name evidence="2" type="ORF">PR048_014938</name>
</gene>
<keyword evidence="3" id="KW-1185">Reference proteome</keyword>
<comment type="caution">
    <text evidence="2">The sequence shown here is derived from an EMBL/GenBank/DDBJ whole genome shotgun (WGS) entry which is preliminary data.</text>
</comment>
<dbReference type="Pfam" id="PF21787">
    <property type="entry name" value="TNP-like_RNaseH_N"/>
    <property type="match status" value="1"/>
</dbReference>